<keyword evidence="2" id="KW-1185">Reference proteome</keyword>
<evidence type="ECO:0000313" key="1">
    <source>
        <dbReference type="Ensembl" id="ENSMFAP00000052988.1"/>
    </source>
</evidence>
<organism evidence="1 2">
    <name type="scientific">Macaca fascicularis</name>
    <name type="common">Crab-eating macaque</name>
    <name type="synonym">Cynomolgus monkey</name>
    <dbReference type="NCBI Taxonomy" id="9541"/>
    <lineage>
        <taxon>Eukaryota</taxon>
        <taxon>Metazoa</taxon>
        <taxon>Chordata</taxon>
        <taxon>Craniata</taxon>
        <taxon>Vertebrata</taxon>
        <taxon>Euteleostomi</taxon>
        <taxon>Mammalia</taxon>
        <taxon>Eutheria</taxon>
        <taxon>Euarchontoglires</taxon>
        <taxon>Primates</taxon>
        <taxon>Haplorrhini</taxon>
        <taxon>Catarrhini</taxon>
        <taxon>Cercopithecidae</taxon>
        <taxon>Cercopithecinae</taxon>
        <taxon>Macaca</taxon>
    </lineage>
</organism>
<reference evidence="1 2" key="1">
    <citation type="submission" date="2013-03" db="EMBL/GenBank/DDBJ databases">
        <authorList>
            <person name="Warren W."/>
            <person name="Wilson R.K."/>
        </authorList>
    </citation>
    <scope>NUCLEOTIDE SEQUENCE</scope>
</reference>
<dbReference type="AlphaFoldDB" id="A0A7N9CRF1"/>
<accession>A0A7N9CRF1</accession>
<sequence length="39" mass="4222">IIRIKMTIIKKPEPCLADSSEASAERAVLVISLVKNARG</sequence>
<reference evidence="1" key="3">
    <citation type="submission" date="2025-09" db="UniProtKB">
        <authorList>
            <consortium name="Ensembl"/>
        </authorList>
    </citation>
    <scope>IDENTIFICATION</scope>
</reference>
<dbReference type="Proteomes" id="UP000233100">
    <property type="component" value="Chromosome X"/>
</dbReference>
<name>A0A7N9CRF1_MACFA</name>
<evidence type="ECO:0000313" key="2">
    <source>
        <dbReference type="Proteomes" id="UP000233100"/>
    </source>
</evidence>
<proteinExistence type="predicted"/>
<dbReference type="Ensembl" id="ENSMFAT00000092230.1">
    <property type="protein sequence ID" value="ENSMFAP00000052988.1"/>
    <property type="gene ID" value="ENSMFAG00000052633.1"/>
</dbReference>
<protein>
    <submittedName>
        <fullName evidence="1">Uncharacterized protein</fullName>
    </submittedName>
</protein>
<reference evidence="1" key="2">
    <citation type="submission" date="2025-08" db="UniProtKB">
        <authorList>
            <consortium name="Ensembl"/>
        </authorList>
    </citation>
    <scope>IDENTIFICATION</scope>
</reference>